<sequence length="158" mass="17658">MEKFDMEKELKDIRMPEINKRRKEPDLSVKHAGLKIITTRILALLLITIVGGMGIYSLIYTKSETGEVNRLLLALVLIYLLVGGLVAYKLAKLEFIGWFSLFLLSGAGILLSLISSINRGIMIGTIPILVTSIILICVLFWIKDLFGIKTLGDIFKPH</sequence>
<keyword evidence="1" id="KW-0812">Transmembrane</keyword>
<keyword evidence="3" id="KW-1185">Reference proteome</keyword>
<proteinExistence type="predicted"/>
<evidence type="ECO:0000313" key="3">
    <source>
        <dbReference type="Proteomes" id="UP001320159"/>
    </source>
</evidence>
<accession>A0AAP2W8H9</accession>
<keyword evidence="1" id="KW-0472">Membrane</keyword>
<dbReference type="AlphaFoldDB" id="A0AAP2W8H9"/>
<feature type="transmembrane region" description="Helical" evidence="1">
    <location>
        <begin position="121"/>
        <end position="142"/>
    </location>
</feature>
<comment type="caution">
    <text evidence="2">The sequence shown here is derived from an EMBL/GenBank/DDBJ whole genome shotgun (WGS) entry which is preliminary data.</text>
</comment>
<feature type="transmembrane region" description="Helical" evidence="1">
    <location>
        <begin position="95"/>
        <end position="115"/>
    </location>
</feature>
<keyword evidence="1" id="KW-1133">Transmembrane helix</keyword>
<evidence type="ECO:0000256" key="1">
    <source>
        <dbReference type="SAM" id="Phobius"/>
    </source>
</evidence>
<feature type="transmembrane region" description="Helical" evidence="1">
    <location>
        <begin position="41"/>
        <end position="59"/>
    </location>
</feature>
<protein>
    <submittedName>
        <fullName evidence="2">Uncharacterized protein</fullName>
    </submittedName>
</protein>
<evidence type="ECO:0000313" key="2">
    <source>
        <dbReference type="EMBL" id="MCD1296219.1"/>
    </source>
</evidence>
<dbReference type="RefSeq" id="WP_230743197.1">
    <property type="nucleotide sequence ID" value="NZ_PGCK01000014.1"/>
</dbReference>
<dbReference type="Proteomes" id="UP001320159">
    <property type="component" value="Unassembled WGS sequence"/>
</dbReference>
<organism evidence="2 3">
    <name type="scientific">Methanooceanicella nereidis</name>
    <dbReference type="NCBI Taxonomy" id="2052831"/>
    <lineage>
        <taxon>Archaea</taxon>
        <taxon>Methanobacteriati</taxon>
        <taxon>Methanobacteriota</taxon>
        <taxon>Stenosarchaea group</taxon>
        <taxon>Methanomicrobia</taxon>
        <taxon>Methanocellales</taxon>
        <taxon>Methanocellaceae</taxon>
        <taxon>Methanooceanicella</taxon>
    </lineage>
</organism>
<reference evidence="2 3" key="1">
    <citation type="submission" date="2017-11" db="EMBL/GenBank/DDBJ databases">
        <title>Isolation and Characterization of Family Methanocellaceae Species from Potential Methane Hydrate Area Offshore Southwestern Taiwan.</title>
        <authorList>
            <person name="Zhang W.-L."/>
            <person name="Chen W.-C."/>
            <person name="Lai M.-C."/>
            <person name="Chen S.-C."/>
        </authorList>
    </citation>
    <scope>NUCLEOTIDE SEQUENCE [LARGE SCALE GENOMIC DNA]</scope>
    <source>
        <strain evidence="2 3">CWC-04</strain>
    </source>
</reference>
<name>A0AAP2W8H9_9EURY</name>
<gene>
    <name evidence="2" type="ORF">CUJ83_14545</name>
</gene>
<dbReference type="EMBL" id="PGCK01000014">
    <property type="protein sequence ID" value="MCD1296219.1"/>
    <property type="molecule type" value="Genomic_DNA"/>
</dbReference>
<feature type="transmembrane region" description="Helical" evidence="1">
    <location>
        <begin position="71"/>
        <end position="88"/>
    </location>
</feature>